<evidence type="ECO:0000313" key="11">
    <source>
        <dbReference type="Proteomes" id="UP000198736"/>
    </source>
</evidence>
<dbReference type="EMBL" id="CZPZ01000021">
    <property type="protein sequence ID" value="CUS36881.1"/>
    <property type="molecule type" value="Genomic_DNA"/>
</dbReference>
<dbReference type="PROSITE" id="PS50106">
    <property type="entry name" value="PDZ"/>
    <property type="match status" value="2"/>
</dbReference>
<keyword evidence="1 10" id="KW-0645">Protease</keyword>
<evidence type="ECO:0000259" key="9">
    <source>
        <dbReference type="PROSITE" id="PS50106"/>
    </source>
</evidence>
<proteinExistence type="predicted"/>
<feature type="binding site" evidence="7">
    <location>
        <position position="103"/>
    </location>
    <ligand>
        <name>substrate</name>
    </ligand>
</feature>
<evidence type="ECO:0000313" key="10">
    <source>
        <dbReference type="EMBL" id="CUS36881.1"/>
    </source>
</evidence>
<dbReference type="Pfam" id="PF13180">
    <property type="entry name" value="PDZ_2"/>
    <property type="match status" value="2"/>
</dbReference>
<feature type="domain" description="PDZ" evidence="9">
    <location>
        <begin position="360"/>
        <end position="452"/>
    </location>
</feature>
<keyword evidence="11" id="KW-1185">Reference proteome</keyword>
<feature type="binding site" evidence="7">
    <location>
        <position position="133"/>
    </location>
    <ligand>
        <name>substrate</name>
    </ligand>
</feature>
<name>A0A0S4LH18_9BACT</name>
<dbReference type="Proteomes" id="UP000198736">
    <property type="component" value="Unassembled WGS sequence"/>
</dbReference>
<dbReference type="InterPro" id="IPR051201">
    <property type="entry name" value="Chloro_Bact_Ser_Proteases"/>
</dbReference>
<dbReference type="Gene3D" id="2.40.10.120">
    <property type="match status" value="1"/>
</dbReference>
<dbReference type="SUPFAM" id="SSF50156">
    <property type="entry name" value="PDZ domain-like"/>
    <property type="match status" value="2"/>
</dbReference>
<evidence type="ECO:0000256" key="6">
    <source>
        <dbReference type="PIRSR" id="PIRSR611782-1"/>
    </source>
</evidence>
<protein>
    <submittedName>
        <fullName evidence="10">Serine protease do</fullName>
        <ecNumber evidence="10">3.4.21.-</ecNumber>
    </submittedName>
</protein>
<dbReference type="CDD" id="cd10839">
    <property type="entry name" value="cpPDZ1_DegP-like"/>
    <property type="match status" value="1"/>
</dbReference>
<feature type="active site" description="Charge relay system" evidence="6">
    <location>
        <position position="103"/>
    </location>
</feature>
<feature type="active site" description="Charge relay system" evidence="6">
    <location>
        <position position="208"/>
    </location>
</feature>
<dbReference type="InterPro" id="IPR001940">
    <property type="entry name" value="Peptidase_S1C"/>
</dbReference>
<evidence type="ECO:0000256" key="2">
    <source>
        <dbReference type="ARBA" id="ARBA00022729"/>
    </source>
</evidence>
<dbReference type="PRINTS" id="PR00834">
    <property type="entry name" value="PROTEASES2C"/>
</dbReference>
<dbReference type="EC" id="3.4.21.-" evidence="10"/>
<feature type="binding site" evidence="7">
    <location>
        <begin position="206"/>
        <end position="208"/>
    </location>
    <ligand>
        <name>substrate</name>
    </ligand>
</feature>
<organism evidence="10 11">
    <name type="scientific">Candidatus Nitrospira nitrificans</name>
    <dbReference type="NCBI Taxonomy" id="1742973"/>
    <lineage>
        <taxon>Bacteria</taxon>
        <taxon>Pseudomonadati</taxon>
        <taxon>Nitrospirota</taxon>
        <taxon>Nitrospiria</taxon>
        <taxon>Nitrospirales</taxon>
        <taxon>Nitrospiraceae</taxon>
        <taxon>Nitrospira</taxon>
    </lineage>
</organism>
<dbReference type="GO" id="GO:0004252">
    <property type="term" value="F:serine-type endopeptidase activity"/>
    <property type="evidence" value="ECO:0007669"/>
    <property type="project" value="InterPro"/>
</dbReference>
<keyword evidence="4 10" id="KW-0378">Hydrolase</keyword>
<evidence type="ECO:0000256" key="5">
    <source>
        <dbReference type="ARBA" id="ARBA00022825"/>
    </source>
</evidence>
<feature type="region of interest" description="Disordered" evidence="8">
    <location>
        <begin position="70"/>
        <end position="90"/>
    </location>
</feature>
<reference evidence="11" key="1">
    <citation type="submission" date="2015-10" db="EMBL/GenBank/DDBJ databases">
        <authorList>
            <person name="Luecker S."/>
            <person name="Luecker S."/>
        </authorList>
    </citation>
    <scope>NUCLEOTIDE SEQUENCE [LARGE SCALE GENOMIC DNA]</scope>
</reference>
<evidence type="ECO:0000256" key="4">
    <source>
        <dbReference type="ARBA" id="ARBA00022801"/>
    </source>
</evidence>
<dbReference type="InterPro" id="IPR011782">
    <property type="entry name" value="Pept_S1C_Do"/>
</dbReference>
<dbReference type="PANTHER" id="PTHR43343">
    <property type="entry name" value="PEPTIDASE S12"/>
    <property type="match status" value="1"/>
</dbReference>
<sequence>MLTRAFPSGRVLRYGIAALLSVVIGSGQADALSPDSPGIRMLEEIQTVITELAEQAKPSVVNLFPITGTSRLREGPGERTPNTSGSGSGLIVDSDGHIVTNNHVIGDANEIEVRFSDKTRLIAHVVGKDPDTDLAVLKVTTDRPLPSARFGDSAGVKVGQWVLAVGNPFGLDRTVTLGVVSGIGRENINLSRYENFIQTDASINPGNSGGPLFNLRGEVIGINTAIINFAQGIGFAIPSNMAKQVIEQLLAKGKVVRGWLGVGIQPLTAELAKQFGVAEGEGVLVNEVFEKDPAALAGIKPGDVIVRIDGAVVDSPNKLSRLIATLAPGATSKIEVVRDLKRVTIAVPLTERRDAAGLASLPHQEEKAGGRLGLDLQDVTAALAERFKLRDSKGVLIAKVESNSLAQAEGLREGDLIKEVNRLEVSSVGEFTSALARSRRGDTLLLRVLRETRAFYVVLKSSD</sequence>
<dbReference type="PANTHER" id="PTHR43343:SF3">
    <property type="entry name" value="PROTEASE DO-LIKE 8, CHLOROPLASTIC"/>
    <property type="match status" value="1"/>
</dbReference>
<dbReference type="SMART" id="SM00228">
    <property type="entry name" value="PDZ"/>
    <property type="match status" value="2"/>
</dbReference>
<feature type="active site" description="Charge relay system" evidence="6">
    <location>
        <position position="133"/>
    </location>
</feature>
<keyword evidence="5" id="KW-0720">Serine protease</keyword>
<dbReference type="Pfam" id="PF13365">
    <property type="entry name" value="Trypsin_2"/>
    <property type="match status" value="1"/>
</dbReference>
<dbReference type="InterPro" id="IPR036034">
    <property type="entry name" value="PDZ_sf"/>
</dbReference>
<evidence type="ECO:0000256" key="1">
    <source>
        <dbReference type="ARBA" id="ARBA00022670"/>
    </source>
</evidence>
<evidence type="ECO:0000256" key="3">
    <source>
        <dbReference type="ARBA" id="ARBA00022737"/>
    </source>
</evidence>
<keyword evidence="2" id="KW-0732">Signal</keyword>
<dbReference type="GO" id="GO:0006508">
    <property type="term" value="P:proteolysis"/>
    <property type="evidence" value="ECO:0007669"/>
    <property type="project" value="UniProtKB-KW"/>
</dbReference>
<dbReference type="SUPFAM" id="SSF50494">
    <property type="entry name" value="Trypsin-like serine proteases"/>
    <property type="match status" value="1"/>
</dbReference>
<gene>
    <name evidence="10" type="primary">degP</name>
    <name evidence="10" type="ORF">COMA2_280020</name>
</gene>
<evidence type="ECO:0000256" key="7">
    <source>
        <dbReference type="PIRSR" id="PIRSR611782-2"/>
    </source>
</evidence>
<dbReference type="InterPro" id="IPR009003">
    <property type="entry name" value="Peptidase_S1_PA"/>
</dbReference>
<dbReference type="InterPro" id="IPR001478">
    <property type="entry name" value="PDZ"/>
</dbReference>
<dbReference type="NCBIfam" id="TIGR02037">
    <property type="entry name" value="degP_htrA_DO"/>
    <property type="match status" value="1"/>
</dbReference>
<dbReference type="Gene3D" id="2.30.42.10">
    <property type="match status" value="2"/>
</dbReference>
<feature type="domain" description="PDZ" evidence="9">
    <location>
        <begin position="249"/>
        <end position="310"/>
    </location>
</feature>
<dbReference type="OrthoDB" id="9758917at2"/>
<keyword evidence="3" id="KW-0677">Repeat</keyword>
<evidence type="ECO:0000256" key="8">
    <source>
        <dbReference type="SAM" id="MobiDB-lite"/>
    </source>
</evidence>
<accession>A0A0S4LH18</accession>
<dbReference type="AlphaFoldDB" id="A0A0S4LH18"/>
<dbReference type="STRING" id="1742973.COMA2_280020"/>